<keyword evidence="1 2" id="KW-0732">Signal</keyword>
<dbReference type="RefSeq" id="WP_255037476.1">
    <property type="nucleotide sequence ID" value="NZ_RJUF01000036.1"/>
</dbReference>
<organism evidence="4 5">
    <name type="scientific">Lacihabitans soyangensis</name>
    <dbReference type="NCBI Taxonomy" id="869394"/>
    <lineage>
        <taxon>Bacteria</taxon>
        <taxon>Pseudomonadati</taxon>
        <taxon>Bacteroidota</taxon>
        <taxon>Cytophagia</taxon>
        <taxon>Cytophagales</taxon>
        <taxon>Leadbetterellaceae</taxon>
        <taxon>Lacihabitans</taxon>
    </lineage>
</organism>
<dbReference type="AlphaFoldDB" id="A0AAE3KT34"/>
<dbReference type="InterPro" id="IPR001769">
    <property type="entry name" value="Gingipain"/>
</dbReference>
<evidence type="ECO:0000256" key="2">
    <source>
        <dbReference type="SAM" id="SignalP"/>
    </source>
</evidence>
<accession>A0AAE3KT34</accession>
<gene>
    <name evidence="4" type="ORF">EGI31_12125</name>
</gene>
<feature type="non-terminal residue" evidence="4">
    <location>
        <position position="760"/>
    </location>
</feature>
<dbReference type="InterPro" id="IPR029031">
    <property type="entry name" value="Gingipain_N_sf"/>
</dbReference>
<feature type="signal peptide" evidence="2">
    <location>
        <begin position="1"/>
        <end position="19"/>
    </location>
</feature>
<feature type="chain" id="PRO_5041971282" description="Gingipain domain-containing protein" evidence="2">
    <location>
        <begin position="20"/>
        <end position="760"/>
    </location>
</feature>
<dbReference type="CDD" id="cd02258">
    <property type="entry name" value="Peptidase_C25_N"/>
    <property type="match status" value="1"/>
</dbReference>
<evidence type="ECO:0000259" key="3">
    <source>
        <dbReference type="Pfam" id="PF01364"/>
    </source>
</evidence>
<dbReference type="Gene3D" id="3.40.50.10390">
    <property type="entry name" value="Gingipain r, domain 1"/>
    <property type="match status" value="1"/>
</dbReference>
<dbReference type="Proteomes" id="UP001204144">
    <property type="component" value="Unassembled WGS sequence"/>
</dbReference>
<reference evidence="4 5" key="1">
    <citation type="submission" date="2018-11" db="EMBL/GenBank/DDBJ databases">
        <title>Novel bacteria species description.</title>
        <authorList>
            <person name="Han J.-H."/>
        </authorList>
    </citation>
    <scope>NUCLEOTIDE SEQUENCE [LARGE SCALE GENOMIC DNA]</scope>
    <source>
        <strain evidence="4 5">KCTC23259</strain>
    </source>
</reference>
<dbReference type="EMBL" id="RJUF01000036">
    <property type="protein sequence ID" value="MCP9763703.1"/>
    <property type="molecule type" value="Genomic_DNA"/>
</dbReference>
<dbReference type="GO" id="GO:0008234">
    <property type="term" value="F:cysteine-type peptidase activity"/>
    <property type="evidence" value="ECO:0007669"/>
    <property type="project" value="InterPro"/>
</dbReference>
<comment type="caution">
    <text evidence="4">The sequence shown here is derived from an EMBL/GenBank/DDBJ whole genome shotgun (WGS) entry which is preliminary data.</text>
</comment>
<dbReference type="InterPro" id="IPR029030">
    <property type="entry name" value="Caspase-like_dom_sf"/>
</dbReference>
<dbReference type="Gene3D" id="3.40.50.1460">
    <property type="match status" value="1"/>
</dbReference>
<protein>
    <recommendedName>
        <fullName evidence="3">Gingipain domain-containing protein</fullName>
    </recommendedName>
</protein>
<sequence length="760" mass="85818">MKKYLLLHIFIFSTITALAQISEMDWINSQQKYLKISVNSTGVYKIRMEEVGKVLPEIFTAKVNQLELFHNGKSISFDITSKGAFPVKDDYIYFYGEKNDGKNESVFYRPETQQPNVYSSLYTDVSAYFLTINDKQVVRKEVALEKANAKLRILTDFEFNNIEVFNSNYSFNSVTGPVPYLQQSYFENGEGFTGPILKEKETYNYPLPFTEASNSEVQIEVQLNGRDNNFNKKLKVVFENSEITLNLSEFQSKIVKFNQAINASSGNLKLSVYGEGGSYSLNYIKTSYNKFCAVNDDNGYYTLNGLDQGIIKLQKNAPQGTRIWNVSDPANITEATFIDSQSYEISPLFAKSTYYYFSKYLTPLNISISDFQSVKFNNKANYLIITSKKIKAGAESYANFRQSALGGNFSVETVFIEDLYEIFNFGIQNPSAIKNYLKYKFQNSQPSFLLLIGKAFSAYTGVNKINDLVPSFGYPASDLLLSSGIITDQDVPGIATGRIPALSNEEVLIYLEKVQQHENASPDISQKSVVHLSGGDSFSQINTWTNYMKDLKNIADYSDYGLNITSKNKQILDPKEPANIVKNLNDGVSLISFFGHSAYQLVDLNIGFVSDPILGYNNTRYPVLYFNGCAFNNYFREIPTLSYDWLFSAKKGAIATIGQSYFGYPTSLINHAKVFYDKIFQSTVEPTVGEALKLVAEDYSKLSYKSEYDILHIHQTLLFGDPALKIFGYDKPDLKILTASFNEATSKLFINLINLGKYKS</sequence>
<evidence type="ECO:0000313" key="5">
    <source>
        <dbReference type="Proteomes" id="UP001204144"/>
    </source>
</evidence>
<dbReference type="GO" id="GO:0006508">
    <property type="term" value="P:proteolysis"/>
    <property type="evidence" value="ECO:0007669"/>
    <property type="project" value="InterPro"/>
</dbReference>
<dbReference type="Pfam" id="PF01364">
    <property type="entry name" value="Peptidase_C25"/>
    <property type="match status" value="1"/>
</dbReference>
<evidence type="ECO:0000313" key="4">
    <source>
        <dbReference type="EMBL" id="MCP9763703.1"/>
    </source>
</evidence>
<name>A0AAE3KT34_9BACT</name>
<evidence type="ECO:0000256" key="1">
    <source>
        <dbReference type="ARBA" id="ARBA00022729"/>
    </source>
</evidence>
<proteinExistence type="predicted"/>
<keyword evidence="5" id="KW-1185">Reference proteome</keyword>
<dbReference type="SUPFAM" id="SSF52129">
    <property type="entry name" value="Caspase-like"/>
    <property type="match status" value="1"/>
</dbReference>
<feature type="domain" description="Gingipain" evidence="3">
    <location>
        <begin position="382"/>
        <end position="725"/>
    </location>
</feature>